<evidence type="ECO:0000313" key="4">
    <source>
        <dbReference type="Proteomes" id="UP000091967"/>
    </source>
</evidence>
<comment type="caution">
    <text evidence="3">The sequence shown here is derived from an EMBL/GenBank/DDBJ whole genome shotgun (WGS) entry which is preliminary data.</text>
</comment>
<evidence type="ECO:0000259" key="2">
    <source>
        <dbReference type="SMART" id="SM00355"/>
    </source>
</evidence>
<feature type="region of interest" description="Disordered" evidence="1">
    <location>
        <begin position="190"/>
        <end position="209"/>
    </location>
</feature>
<dbReference type="SMART" id="SM00355">
    <property type="entry name" value="ZnF_C2H2"/>
    <property type="match status" value="2"/>
</dbReference>
<reference evidence="3 4" key="1">
    <citation type="submission" date="2016-06" db="EMBL/GenBank/DDBJ databases">
        <title>Living apart together: crosstalk between the core and supernumerary genomes in a fungal plant pathogen.</title>
        <authorList>
            <person name="Vanheule A."/>
            <person name="Audenaert K."/>
            <person name="Warris S."/>
            <person name="Van De Geest H."/>
            <person name="Schijlen E."/>
            <person name="Hofte M."/>
            <person name="De Saeger S."/>
            <person name="Haesaert G."/>
            <person name="Waalwijk C."/>
            <person name="Van Der Lee T."/>
        </authorList>
    </citation>
    <scope>NUCLEOTIDE SEQUENCE [LARGE SCALE GENOMIC DNA]</scope>
    <source>
        <strain evidence="3 4">2516</strain>
    </source>
</reference>
<gene>
    <name evidence="3" type="ORF">FPOA_13569</name>
</gene>
<accession>A0A1B8A566</accession>
<organism evidence="3 4">
    <name type="scientific">Fusarium poae</name>
    <dbReference type="NCBI Taxonomy" id="36050"/>
    <lineage>
        <taxon>Eukaryota</taxon>
        <taxon>Fungi</taxon>
        <taxon>Dikarya</taxon>
        <taxon>Ascomycota</taxon>
        <taxon>Pezizomycotina</taxon>
        <taxon>Sordariomycetes</taxon>
        <taxon>Hypocreomycetidae</taxon>
        <taxon>Hypocreales</taxon>
        <taxon>Nectriaceae</taxon>
        <taxon>Fusarium</taxon>
    </lineage>
</organism>
<evidence type="ECO:0000256" key="1">
    <source>
        <dbReference type="SAM" id="MobiDB-lite"/>
    </source>
</evidence>
<dbReference type="AlphaFoldDB" id="A0A1B8A566"/>
<dbReference type="Pfam" id="PF12013">
    <property type="entry name" value="OrsD"/>
    <property type="match status" value="1"/>
</dbReference>
<feature type="domain" description="C2H2-type" evidence="2">
    <location>
        <begin position="236"/>
        <end position="259"/>
    </location>
</feature>
<keyword evidence="4" id="KW-1185">Reference proteome</keyword>
<sequence length="365" mass="40668">MKQYETTRVAIHHWLQRLSQATPGISISIRVQLYRQLSIAITERHVRDVSASFDRYNSHAAYGDADAAYAWQSGHMQVQRSITYGLDGAFPSQLQPALLQLYLRVSKRWHEFLQLGDRCNGDAVVWDEINTTDQRAISPGKRLRSADSTEALKISSKRNRVADSCGSYAGSVNSSTSLGQTMVTEEATNQMDPAHDGTSNQWPRSDQSLTADPGLALDADYRVEAMADELLHYPAYRCLVCKTHGYAVSNLDSHLNTKHAHISAKTRRVISSRYAGLELQGLSKDDFPHSPLNPIPAIEGLPLHTGFACTQCGFLTRSWKCLKVHHNVVHGTKEIGHRLGLWSSVQIQTFFTAPRSAVRYFCVTG</sequence>
<dbReference type="InterPro" id="IPR013087">
    <property type="entry name" value="Znf_C2H2_type"/>
</dbReference>
<evidence type="ECO:0000313" key="3">
    <source>
        <dbReference type="EMBL" id="OBS15626.1"/>
    </source>
</evidence>
<dbReference type="EMBL" id="LYXU01000145">
    <property type="protein sequence ID" value="OBS15626.1"/>
    <property type="molecule type" value="Genomic_DNA"/>
</dbReference>
<dbReference type="Proteomes" id="UP000091967">
    <property type="component" value="Unassembled WGS sequence"/>
</dbReference>
<dbReference type="InterPro" id="IPR022698">
    <property type="entry name" value="OrsD"/>
</dbReference>
<protein>
    <recommendedName>
        <fullName evidence="2">C2H2-type domain-containing protein</fullName>
    </recommendedName>
</protein>
<name>A0A1B8A566_FUSPO</name>
<proteinExistence type="predicted"/>
<feature type="domain" description="C2H2-type" evidence="2">
    <location>
        <begin position="307"/>
        <end position="330"/>
    </location>
</feature>